<protein>
    <recommendedName>
        <fullName evidence="2">UPF0125 protein ABQJ56_03420</fullName>
    </recommendedName>
</protein>
<accession>A0ABV3QKZ1</accession>
<dbReference type="RefSeq" id="WP_367843580.1">
    <property type="nucleotide sequence ID" value="NZ_JBFOHL010000002.1"/>
</dbReference>
<name>A0ABV3QKZ1_9GAMM</name>
<organism evidence="3 4">
    <name type="scientific">Rhodanobacter geophilus</name>
    <dbReference type="NCBI Taxonomy" id="3162488"/>
    <lineage>
        <taxon>Bacteria</taxon>
        <taxon>Pseudomonadati</taxon>
        <taxon>Pseudomonadota</taxon>
        <taxon>Gammaproteobacteria</taxon>
        <taxon>Lysobacterales</taxon>
        <taxon>Rhodanobacteraceae</taxon>
        <taxon>Rhodanobacter</taxon>
    </lineage>
</organism>
<dbReference type="InterPro" id="IPR016155">
    <property type="entry name" value="Mopterin_synth/thiamin_S_b"/>
</dbReference>
<dbReference type="PANTHER" id="PTHR37483">
    <property type="entry name" value="UPF0125 PROTEIN RATB"/>
    <property type="match status" value="1"/>
</dbReference>
<keyword evidence="4" id="KW-1185">Reference proteome</keyword>
<dbReference type="PANTHER" id="PTHR37483:SF1">
    <property type="entry name" value="UPF0125 PROTEIN RATB"/>
    <property type="match status" value="1"/>
</dbReference>
<dbReference type="Gene3D" id="3.10.20.280">
    <property type="entry name" value="RnfH-like"/>
    <property type="match status" value="1"/>
</dbReference>
<dbReference type="SUPFAM" id="SSF54285">
    <property type="entry name" value="MoaD/ThiS"/>
    <property type="match status" value="1"/>
</dbReference>
<dbReference type="HAMAP" id="MF_00460">
    <property type="entry name" value="UPF0125_RnfH"/>
    <property type="match status" value="1"/>
</dbReference>
<comment type="similarity">
    <text evidence="1 2">Belongs to the UPF0125 (RnfH) family.</text>
</comment>
<dbReference type="Pfam" id="PF03658">
    <property type="entry name" value="Ub-RnfH"/>
    <property type="match status" value="1"/>
</dbReference>
<gene>
    <name evidence="3" type="ORF">ABQJ56_03420</name>
</gene>
<evidence type="ECO:0000256" key="2">
    <source>
        <dbReference type="HAMAP-Rule" id="MF_00460"/>
    </source>
</evidence>
<dbReference type="Proteomes" id="UP001556170">
    <property type="component" value="Unassembled WGS sequence"/>
</dbReference>
<dbReference type="EMBL" id="JBFOHL010000002">
    <property type="protein sequence ID" value="MEW9623272.1"/>
    <property type="molecule type" value="Genomic_DNA"/>
</dbReference>
<comment type="caution">
    <text evidence="3">The sequence shown here is derived from an EMBL/GenBank/DDBJ whole genome shotgun (WGS) entry which is preliminary data.</text>
</comment>
<evidence type="ECO:0000256" key="1">
    <source>
        <dbReference type="ARBA" id="ARBA00010645"/>
    </source>
</evidence>
<evidence type="ECO:0000313" key="4">
    <source>
        <dbReference type="Proteomes" id="UP001556170"/>
    </source>
</evidence>
<dbReference type="InterPro" id="IPR037021">
    <property type="entry name" value="RnfH_sf"/>
</dbReference>
<evidence type="ECO:0000313" key="3">
    <source>
        <dbReference type="EMBL" id="MEW9623272.1"/>
    </source>
</evidence>
<proteinExistence type="inferred from homology"/>
<sequence length="94" mass="10284">MAETAIVVEVVHAGVQGTWRRRVSVPAGSTALQAVETSGLLRQLPAEVRSPLRLGVYSRRVDAGHALRDGDRVEIYRPLALDPMAARRRRASRG</sequence>
<reference evidence="3 4" key="1">
    <citation type="submission" date="2024-06" db="EMBL/GenBank/DDBJ databases">
        <authorList>
            <person name="Woo H."/>
        </authorList>
    </citation>
    <scope>NUCLEOTIDE SEQUENCE [LARGE SCALE GENOMIC DNA]</scope>
    <source>
        <strain evidence="3 4">S2-g</strain>
    </source>
</reference>
<dbReference type="InterPro" id="IPR005346">
    <property type="entry name" value="RnfH"/>
</dbReference>
<dbReference type="NCBIfam" id="NF002490">
    <property type="entry name" value="PRK01777.1"/>
    <property type="match status" value="1"/>
</dbReference>